<reference evidence="3" key="1">
    <citation type="submission" date="2016-06" db="UniProtKB">
        <authorList>
            <consortium name="WormBaseParasite"/>
        </authorList>
    </citation>
    <scope>IDENTIFICATION</scope>
</reference>
<organism evidence="3">
    <name type="scientific">Soboliphyme baturini</name>
    <dbReference type="NCBI Taxonomy" id="241478"/>
    <lineage>
        <taxon>Eukaryota</taxon>
        <taxon>Metazoa</taxon>
        <taxon>Ecdysozoa</taxon>
        <taxon>Nematoda</taxon>
        <taxon>Enoplea</taxon>
        <taxon>Dorylaimia</taxon>
        <taxon>Dioctophymatida</taxon>
        <taxon>Dioctophymatoidea</taxon>
        <taxon>Soboliphymatidae</taxon>
        <taxon>Soboliphyme</taxon>
    </lineage>
</organism>
<name>A0A183J929_9BILA</name>
<evidence type="ECO:0000313" key="1">
    <source>
        <dbReference type="EMBL" id="VDP47758.1"/>
    </source>
</evidence>
<dbReference type="WBParaSite" id="SBAD_0001278301-mRNA-1">
    <property type="protein sequence ID" value="SBAD_0001278301-mRNA-1"/>
    <property type="gene ID" value="SBAD_0001278301"/>
</dbReference>
<evidence type="ECO:0000313" key="2">
    <source>
        <dbReference type="Proteomes" id="UP000270296"/>
    </source>
</evidence>
<reference evidence="1 2" key="2">
    <citation type="submission" date="2018-11" db="EMBL/GenBank/DDBJ databases">
        <authorList>
            <consortium name="Pathogen Informatics"/>
        </authorList>
    </citation>
    <scope>NUCLEOTIDE SEQUENCE [LARGE SCALE GENOMIC DNA]</scope>
</reference>
<sequence length="71" mass="7972">MIMWQPIASSEADIRVTGGIINGDLLNGVEEKSVFDSVVRPVLMNEFDRSVIRYVFKLFCSSWYESGVVVA</sequence>
<dbReference type="Proteomes" id="UP000270296">
    <property type="component" value="Unassembled WGS sequence"/>
</dbReference>
<protein>
    <submittedName>
        <fullName evidence="3">Neur_chan_LBD domain-containing protein</fullName>
    </submittedName>
</protein>
<keyword evidence="2" id="KW-1185">Reference proteome</keyword>
<evidence type="ECO:0000313" key="3">
    <source>
        <dbReference type="WBParaSite" id="SBAD_0001278301-mRNA-1"/>
    </source>
</evidence>
<proteinExistence type="predicted"/>
<dbReference type="AlphaFoldDB" id="A0A183J929"/>
<gene>
    <name evidence="1" type="ORF">SBAD_LOCUS12378</name>
</gene>
<dbReference type="EMBL" id="UZAM01017596">
    <property type="protein sequence ID" value="VDP47758.1"/>
    <property type="molecule type" value="Genomic_DNA"/>
</dbReference>
<accession>A0A183J929</accession>